<dbReference type="Pfam" id="PF13977">
    <property type="entry name" value="TetR_C_6"/>
    <property type="match status" value="1"/>
</dbReference>
<dbReference type="SUPFAM" id="SSF46689">
    <property type="entry name" value="Homeodomain-like"/>
    <property type="match status" value="1"/>
</dbReference>
<feature type="DNA-binding region" description="H-T-H motif" evidence="5">
    <location>
        <begin position="38"/>
        <end position="57"/>
    </location>
</feature>
<reference evidence="7 8" key="1">
    <citation type="submission" date="2020-08" db="EMBL/GenBank/DDBJ databases">
        <title>Genome sequencing of Purple Non-Sulfur Bacteria from various extreme environments.</title>
        <authorList>
            <person name="Mayer M."/>
        </authorList>
    </citation>
    <scope>NUCLEOTIDE SEQUENCE [LARGE SCALE GENOMIC DNA]</scope>
    <source>
        <strain evidence="7 8">2761</strain>
    </source>
</reference>
<dbReference type="EMBL" id="JACIGE010000002">
    <property type="protein sequence ID" value="MBB4246214.1"/>
    <property type="molecule type" value="Genomic_DNA"/>
</dbReference>
<feature type="domain" description="HTH tetR-type" evidence="6">
    <location>
        <begin position="15"/>
        <end position="75"/>
    </location>
</feature>
<evidence type="ECO:0000256" key="2">
    <source>
        <dbReference type="ARBA" id="ARBA00023015"/>
    </source>
</evidence>
<dbReference type="AlphaFoldDB" id="A0A840FWR3"/>
<evidence type="ECO:0000259" key="6">
    <source>
        <dbReference type="PROSITE" id="PS50977"/>
    </source>
</evidence>
<keyword evidence="8" id="KW-1185">Reference proteome</keyword>
<comment type="caution">
    <text evidence="7">The sequence shown here is derived from an EMBL/GenBank/DDBJ whole genome shotgun (WGS) entry which is preliminary data.</text>
</comment>
<keyword evidence="3 5" id="KW-0238">DNA-binding</keyword>
<evidence type="ECO:0000256" key="4">
    <source>
        <dbReference type="ARBA" id="ARBA00023163"/>
    </source>
</evidence>
<dbReference type="PANTHER" id="PTHR30055">
    <property type="entry name" value="HTH-TYPE TRANSCRIPTIONAL REGULATOR RUTR"/>
    <property type="match status" value="1"/>
</dbReference>
<evidence type="ECO:0000256" key="5">
    <source>
        <dbReference type="PROSITE-ProRule" id="PRU00335"/>
    </source>
</evidence>
<dbReference type="PANTHER" id="PTHR30055:SF226">
    <property type="entry name" value="HTH-TYPE TRANSCRIPTIONAL REGULATOR PKSA"/>
    <property type="match status" value="1"/>
</dbReference>
<protein>
    <submittedName>
        <fullName evidence="7">AcrR family transcriptional regulator</fullName>
    </submittedName>
</protein>
<dbReference type="InterPro" id="IPR001647">
    <property type="entry name" value="HTH_TetR"/>
</dbReference>
<dbReference type="GO" id="GO:0000976">
    <property type="term" value="F:transcription cis-regulatory region binding"/>
    <property type="evidence" value="ECO:0007669"/>
    <property type="project" value="TreeGrafter"/>
</dbReference>
<keyword evidence="1" id="KW-0678">Repressor</keyword>
<dbReference type="InterPro" id="IPR050109">
    <property type="entry name" value="HTH-type_TetR-like_transc_reg"/>
</dbReference>
<dbReference type="Pfam" id="PF00440">
    <property type="entry name" value="TetR_N"/>
    <property type="match status" value="1"/>
</dbReference>
<gene>
    <name evidence="7" type="ORF">GGD90_000571</name>
</gene>
<dbReference type="InterPro" id="IPR039538">
    <property type="entry name" value="BetI_C"/>
</dbReference>
<dbReference type="Gene3D" id="1.10.357.10">
    <property type="entry name" value="Tetracycline Repressor, domain 2"/>
    <property type="match status" value="1"/>
</dbReference>
<dbReference type="OrthoDB" id="9816320at2"/>
<dbReference type="GO" id="GO:0003700">
    <property type="term" value="F:DNA-binding transcription factor activity"/>
    <property type="evidence" value="ECO:0007669"/>
    <property type="project" value="TreeGrafter"/>
</dbReference>
<dbReference type="InterPro" id="IPR009057">
    <property type="entry name" value="Homeodomain-like_sf"/>
</dbReference>
<evidence type="ECO:0000256" key="3">
    <source>
        <dbReference type="ARBA" id="ARBA00023125"/>
    </source>
</evidence>
<dbReference type="SUPFAM" id="SSF48498">
    <property type="entry name" value="Tetracyclin repressor-like, C-terminal domain"/>
    <property type="match status" value="1"/>
</dbReference>
<accession>A0A840FWR3</accession>
<dbReference type="InterPro" id="IPR036271">
    <property type="entry name" value="Tet_transcr_reg_TetR-rel_C_sf"/>
</dbReference>
<evidence type="ECO:0000313" key="8">
    <source>
        <dbReference type="Proteomes" id="UP000587070"/>
    </source>
</evidence>
<dbReference type="PRINTS" id="PR00455">
    <property type="entry name" value="HTHTETR"/>
</dbReference>
<dbReference type="RefSeq" id="WP_153115766.1">
    <property type="nucleotide sequence ID" value="NZ_JACIGE010000002.1"/>
</dbReference>
<name>A0A840FWR3_RHOTE</name>
<keyword evidence="4" id="KW-0804">Transcription</keyword>
<organism evidence="7 8">
    <name type="scientific">Rhodocyclus tenuis</name>
    <name type="common">Rhodospirillum tenue</name>
    <dbReference type="NCBI Taxonomy" id="1066"/>
    <lineage>
        <taxon>Bacteria</taxon>
        <taxon>Pseudomonadati</taxon>
        <taxon>Pseudomonadota</taxon>
        <taxon>Betaproteobacteria</taxon>
        <taxon>Rhodocyclales</taxon>
        <taxon>Rhodocyclaceae</taxon>
        <taxon>Rhodocyclus</taxon>
    </lineage>
</organism>
<proteinExistence type="predicted"/>
<evidence type="ECO:0000256" key="1">
    <source>
        <dbReference type="ARBA" id="ARBA00022491"/>
    </source>
</evidence>
<sequence>MTQTPDTHHEQSRAAVRRAQVLKAATECFRLHGFHSTSIVQISKAAGMSVGHIYHYFANKEAIIAGIVEQDLQQVLMFCERIRKNSAGGDLIEAMVDDLRHFKQDMQEQDIPLTLEVVAEAARNPAVAAIVQAADQTVQLRFRELLAEAMQLRGLEIDEKECVGTLEALSALFDGLAMRLVRNPQLDPETCVPALRSLLAHALEELATKARRKSSAH</sequence>
<dbReference type="Proteomes" id="UP000587070">
    <property type="component" value="Unassembled WGS sequence"/>
</dbReference>
<evidence type="ECO:0000313" key="7">
    <source>
        <dbReference type="EMBL" id="MBB4246214.1"/>
    </source>
</evidence>
<keyword evidence="2" id="KW-0805">Transcription regulation</keyword>
<dbReference type="PROSITE" id="PS50977">
    <property type="entry name" value="HTH_TETR_2"/>
    <property type="match status" value="1"/>
</dbReference>